<feature type="region of interest" description="Disordered" evidence="1">
    <location>
        <begin position="1"/>
        <end position="27"/>
    </location>
</feature>
<protein>
    <submittedName>
        <fullName evidence="3">Ribbon-helix-helix protein, CopG family</fullName>
    </submittedName>
</protein>
<dbReference type="GO" id="GO:0006355">
    <property type="term" value="P:regulation of DNA-templated transcription"/>
    <property type="evidence" value="ECO:0007669"/>
    <property type="project" value="InterPro"/>
</dbReference>
<evidence type="ECO:0000313" key="4">
    <source>
        <dbReference type="Proteomes" id="UP000757435"/>
    </source>
</evidence>
<organism evidence="3 4">
    <name type="scientific">Drouetiella hepatica Uher 2000/2452</name>
    <dbReference type="NCBI Taxonomy" id="904376"/>
    <lineage>
        <taxon>Bacteria</taxon>
        <taxon>Bacillati</taxon>
        <taxon>Cyanobacteriota</taxon>
        <taxon>Cyanophyceae</taxon>
        <taxon>Oculatellales</taxon>
        <taxon>Oculatellaceae</taxon>
        <taxon>Drouetiella</taxon>
    </lineage>
</organism>
<dbReference type="Pfam" id="PF01402">
    <property type="entry name" value="RHH_1"/>
    <property type="match status" value="1"/>
</dbReference>
<dbReference type="AlphaFoldDB" id="A0A951QI10"/>
<proteinExistence type="predicted"/>
<dbReference type="InterPro" id="IPR010985">
    <property type="entry name" value="Ribbon_hlx_hlx"/>
</dbReference>
<comment type="caution">
    <text evidence="3">The sequence shown here is derived from an EMBL/GenBank/DDBJ whole genome shotgun (WGS) entry which is preliminary data.</text>
</comment>
<feature type="domain" description="Ribbon-helix-helix protein CopG" evidence="2">
    <location>
        <begin position="46"/>
        <end position="84"/>
    </location>
</feature>
<feature type="compositionally biased region" description="Polar residues" evidence="1">
    <location>
        <begin position="11"/>
        <end position="21"/>
    </location>
</feature>
<reference evidence="3" key="1">
    <citation type="submission" date="2021-05" db="EMBL/GenBank/DDBJ databases">
        <authorList>
            <person name="Pietrasiak N."/>
            <person name="Ward R."/>
            <person name="Stajich J.E."/>
            <person name="Kurbessoian T."/>
        </authorList>
    </citation>
    <scope>NUCLEOTIDE SEQUENCE</scope>
    <source>
        <strain evidence="3">UHER 2000/2452</strain>
    </source>
</reference>
<sequence>MSDYEGIFQAAKQQPSDTSENLPKPSRRARKAIVLDDLIEGKGDSVRLNLDISEEMDKALKAKAKRLKITKSALVRQLIGIYLENTD</sequence>
<accession>A0A951QI10</accession>
<evidence type="ECO:0000259" key="2">
    <source>
        <dbReference type="Pfam" id="PF01402"/>
    </source>
</evidence>
<name>A0A951QI10_9CYAN</name>
<dbReference type="InterPro" id="IPR002145">
    <property type="entry name" value="CopG"/>
</dbReference>
<reference evidence="3" key="2">
    <citation type="journal article" date="2022" name="Microbiol. Resour. Announc.">
        <title>Metagenome Sequencing to Explore Phylogenomics of Terrestrial Cyanobacteria.</title>
        <authorList>
            <person name="Ward R.D."/>
            <person name="Stajich J.E."/>
            <person name="Johansen J.R."/>
            <person name="Huntemann M."/>
            <person name="Clum A."/>
            <person name="Foster B."/>
            <person name="Foster B."/>
            <person name="Roux S."/>
            <person name="Palaniappan K."/>
            <person name="Varghese N."/>
            <person name="Mukherjee S."/>
            <person name="Reddy T.B.K."/>
            <person name="Daum C."/>
            <person name="Copeland A."/>
            <person name="Chen I.A."/>
            <person name="Ivanova N.N."/>
            <person name="Kyrpides N.C."/>
            <person name="Shapiro N."/>
            <person name="Eloe-Fadrosh E.A."/>
            <person name="Pietrasiak N."/>
        </authorList>
    </citation>
    <scope>NUCLEOTIDE SEQUENCE</scope>
    <source>
        <strain evidence="3">UHER 2000/2452</strain>
    </source>
</reference>
<dbReference type="Proteomes" id="UP000757435">
    <property type="component" value="Unassembled WGS sequence"/>
</dbReference>
<dbReference type="EMBL" id="JAHHHD010000077">
    <property type="protein sequence ID" value="MBW4662454.1"/>
    <property type="molecule type" value="Genomic_DNA"/>
</dbReference>
<evidence type="ECO:0000313" key="3">
    <source>
        <dbReference type="EMBL" id="MBW4662454.1"/>
    </source>
</evidence>
<dbReference type="SUPFAM" id="SSF47598">
    <property type="entry name" value="Ribbon-helix-helix"/>
    <property type="match status" value="1"/>
</dbReference>
<gene>
    <name evidence="3" type="ORF">KME15_27725</name>
</gene>
<evidence type="ECO:0000256" key="1">
    <source>
        <dbReference type="SAM" id="MobiDB-lite"/>
    </source>
</evidence>